<gene>
    <name evidence="2" type="ORF">SAMN05444366_2398</name>
</gene>
<dbReference type="STRING" id="29534.SAMN05444366_2398"/>
<feature type="transmembrane region" description="Helical" evidence="1">
    <location>
        <begin position="192"/>
        <end position="210"/>
    </location>
</feature>
<keyword evidence="1" id="KW-0472">Membrane</keyword>
<dbReference type="Proteomes" id="UP000184121">
    <property type="component" value="Unassembled WGS sequence"/>
</dbReference>
<dbReference type="RefSeq" id="WP_072972668.1">
    <property type="nucleotide sequence ID" value="NZ_FRBY01000003.1"/>
</dbReference>
<evidence type="ECO:0000313" key="3">
    <source>
        <dbReference type="Proteomes" id="UP000184121"/>
    </source>
</evidence>
<evidence type="ECO:0008006" key="4">
    <source>
        <dbReference type="Google" id="ProtNLM"/>
    </source>
</evidence>
<dbReference type="AlphaFoldDB" id="A0A1M7G5E6"/>
<sequence>MKFIQQRTIILKSFIAALAILVIKNFVFKKLSLYGQDFHDLIELSDITIIFTGAFFVFGLLLAATMTDFKESEKIPGEVASNLEAIKDWIYLAFKAPRTGTSDLCKEELDSTFLRDQMIAITDGIIAWIYSHGKDSTVIFPLIRKSNEIAYYFAERGVDKEAIKGIQENTNAMRKQLTRAYSISRNNFIKPAYTLLQSILFIVMSLLLITKFKSPSADYLVTSAITFLFCYLYLLISGLDDPFDILNGDTNVDLKPIDRFKQRLCSDFLVGKKGTSFDELI</sequence>
<feature type="transmembrane region" description="Helical" evidence="1">
    <location>
        <begin position="47"/>
        <end position="66"/>
    </location>
</feature>
<accession>A0A1M7G5E6</accession>
<name>A0A1M7G5E6_9FLAO</name>
<feature type="transmembrane region" description="Helical" evidence="1">
    <location>
        <begin position="9"/>
        <end position="27"/>
    </location>
</feature>
<protein>
    <recommendedName>
        <fullName evidence="4">Bestrophin, RFP-TM, chloride channel</fullName>
    </recommendedName>
</protein>
<feature type="transmembrane region" description="Helical" evidence="1">
    <location>
        <begin position="216"/>
        <end position="236"/>
    </location>
</feature>
<reference evidence="3" key="1">
    <citation type="submission" date="2016-11" db="EMBL/GenBank/DDBJ databases">
        <authorList>
            <person name="Varghese N."/>
            <person name="Submissions S."/>
        </authorList>
    </citation>
    <scope>NUCLEOTIDE SEQUENCE [LARGE SCALE GENOMIC DNA]</scope>
    <source>
        <strain evidence="3">DSM 1811</strain>
    </source>
</reference>
<keyword evidence="1" id="KW-0812">Transmembrane</keyword>
<keyword evidence="1" id="KW-1133">Transmembrane helix</keyword>
<proteinExistence type="predicted"/>
<dbReference type="OrthoDB" id="5178527at2"/>
<keyword evidence="3" id="KW-1185">Reference proteome</keyword>
<organism evidence="2 3">
    <name type="scientific">Flavobacterium saccharophilum</name>
    <dbReference type="NCBI Taxonomy" id="29534"/>
    <lineage>
        <taxon>Bacteria</taxon>
        <taxon>Pseudomonadati</taxon>
        <taxon>Bacteroidota</taxon>
        <taxon>Flavobacteriia</taxon>
        <taxon>Flavobacteriales</taxon>
        <taxon>Flavobacteriaceae</taxon>
        <taxon>Flavobacterium</taxon>
    </lineage>
</organism>
<dbReference type="EMBL" id="FRBY01000003">
    <property type="protein sequence ID" value="SHM11503.1"/>
    <property type="molecule type" value="Genomic_DNA"/>
</dbReference>
<evidence type="ECO:0000256" key="1">
    <source>
        <dbReference type="SAM" id="Phobius"/>
    </source>
</evidence>
<evidence type="ECO:0000313" key="2">
    <source>
        <dbReference type="EMBL" id="SHM11503.1"/>
    </source>
</evidence>